<sequence length="99" mass="11002">MSFVSITTWRMISETESLQHVTELMQRKYFPGLLALGAKHSMLVDVELDRFAIVTVYPSREVRDGAIAQVSALRIEGAEEFGAEMMDAYGGELLASSED</sequence>
<accession>A0A0F9AL69</accession>
<comment type="caution">
    <text evidence="1">The sequence shown here is derived from an EMBL/GenBank/DDBJ whole genome shotgun (WGS) entry which is preliminary data.</text>
</comment>
<protein>
    <recommendedName>
        <fullName evidence="2">DUF1330 domain-containing protein</fullName>
    </recommendedName>
</protein>
<evidence type="ECO:0008006" key="2">
    <source>
        <dbReference type="Google" id="ProtNLM"/>
    </source>
</evidence>
<name>A0A0F9AL69_9ZZZZ</name>
<dbReference type="EMBL" id="LAZR01054116">
    <property type="protein sequence ID" value="KKK79244.1"/>
    <property type="molecule type" value="Genomic_DNA"/>
</dbReference>
<reference evidence="1" key="1">
    <citation type="journal article" date="2015" name="Nature">
        <title>Complex archaea that bridge the gap between prokaryotes and eukaryotes.</title>
        <authorList>
            <person name="Spang A."/>
            <person name="Saw J.H."/>
            <person name="Jorgensen S.L."/>
            <person name="Zaremba-Niedzwiedzka K."/>
            <person name="Martijn J."/>
            <person name="Lind A.E."/>
            <person name="van Eijk R."/>
            <person name="Schleper C."/>
            <person name="Guy L."/>
            <person name="Ettema T.J."/>
        </authorList>
    </citation>
    <scope>NUCLEOTIDE SEQUENCE</scope>
</reference>
<proteinExistence type="predicted"/>
<gene>
    <name evidence="1" type="ORF">LCGC14_2835430</name>
</gene>
<evidence type="ECO:0000313" key="1">
    <source>
        <dbReference type="EMBL" id="KKK79244.1"/>
    </source>
</evidence>
<organism evidence="1">
    <name type="scientific">marine sediment metagenome</name>
    <dbReference type="NCBI Taxonomy" id="412755"/>
    <lineage>
        <taxon>unclassified sequences</taxon>
        <taxon>metagenomes</taxon>
        <taxon>ecological metagenomes</taxon>
    </lineage>
</organism>
<dbReference type="AlphaFoldDB" id="A0A0F9AL69"/>